<evidence type="ECO:0000313" key="3">
    <source>
        <dbReference type="EMBL" id="HIH33391.1"/>
    </source>
</evidence>
<protein>
    <submittedName>
        <fullName evidence="2">NTP transferase domain-containing protein</fullName>
    </submittedName>
</protein>
<organism evidence="2 6">
    <name type="scientific">Candidatus Iainarchaeum sp</name>
    <dbReference type="NCBI Taxonomy" id="3101447"/>
    <lineage>
        <taxon>Archaea</taxon>
        <taxon>Candidatus Iainarchaeota</taxon>
        <taxon>Candidatus Iainarchaeia</taxon>
        <taxon>Candidatus Iainarchaeales</taxon>
        <taxon>Candidatus Iainarchaeaceae</taxon>
        <taxon>Candidatus Iainarchaeum</taxon>
    </lineage>
</organism>
<dbReference type="InterPro" id="IPR013446">
    <property type="entry name" value="G1P_cyt_trans-like"/>
</dbReference>
<sequence>MKVQRVKTVVFCGGKGSRMGRLSEHLPKPLALVGKKPVLWHLMKFYAAQGFDDFILCLGFKGNKIRDYFQQCPEPGWSIKFLNTGVHSSKSERLMKAKPFLKGDFFLAYADDLSDIDLKALLKFHKKKGKVLTTTGLQEVSPFGIIDVNRKGEVIRFREKPILEHLVNIGFMAVSEKIFDYLSFGDLEHEVFQELVKRRQLAVFNHSGSWINMNTLRQNMELNELWDEGKAFWKVWK</sequence>
<comment type="caution">
    <text evidence="2">The sequence shown here is derived from an EMBL/GenBank/DDBJ whole genome shotgun (WGS) entry which is preliminary data.</text>
</comment>
<evidence type="ECO:0000313" key="5">
    <source>
        <dbReference type="Proteomes" id="UP000527315"/>
    </source>
</evidence>
<dbReference type="EMBL" id="DUFW01000006">
    <property type="protein sequence ID" value="HIH21143.1"/>
    <property type="molecule type" value="Genomic_DNA"/>
</dbReference>
<reference evidence="4" key="2">
    <citation type="submission" date="2021-03" db="EMBL/GenBank/DDBJ databases">
        <authorList>
            <person name="Jaffe A."/>
        </authorList>
    </citation>
    <scope>NUCLEOTIDE SEQUENCE</scope>
    <source>
        <strain evidence="4">RIFCSPLOWO2_01_FULL_43_13</strain>
    </source>
</reference>
<dbReference type="EMBL" id="JAGVWB010000005">
    <property type="protein sequence ID" value="MBS3057947.1"/>
    <property type="molecule type" value="Genomic_DNA"/>
</dbReference>
<keyword evidence="2" id="KW-0808">Transferase</keyword>
<feature type="domain" description="Nucleotidyl transferase" evidence="1">
    <location>
        <begin position="7"/>
        <end position="200"/>
    </location>
</feature>
<dbReference type="InterPro" id="IPR029044">
    <property type="entry name" value="Nucleotide-diphossugar_trans"/>
</dbReference>
<dbReference type="Proteomes" id="UP000590964">
    <property type="component" value="Unassembled WGS sequence"/>
</dbReference>
<accession>A0A7J4JTN8</accession>
<dbReference type="Proteomes" id="UP000527315">
    <property type="component" value="Unassembled WGS sequence"/>
</dbReference>
<dbReference type="SUPFAM" id="SSF53448">
    <property type="entry name" value="Nucleotide-diphospho-sugar transferases"/>
    <property type="match status" value="1"/>
</dbReference>
<evidence type="ECO:0000313" key="6">
    <source>
        <dbReference type="Proteomes" id="UP000590964"/>
    </source>
</evidence>
<dbReference type="InterPro" id="IPR005835">
    <property type="entry name" value="NTP_transferase_dom"/>
</dbReference>
<dbReference type="GO" id="GO:0047343">
    <property type="term" value="F:glucose-1-phosphate cytidylyltransferase activity"/>
    <property type="evidence" value="ECO:0007669"/>
    <property type="project" value="InterPro"/>
</dbReference>
<proteinExistence type="predicted"/>
<evidence type="ECO:0000313" key="4">
    <source>
        <dbReference type="EMBL" id="MBS3057947.1"/>
    </source>
</evidence>
<evidence type="ECO:0000313" key="2">
    <source>
        <dbReference type="EMBL" id="HIH21143.1"/>
    </source>
</evidence>
<gene>
    <name evidence="2" type="ORF">HA222_00570</name>
    <name evidence="3" type="ORF">HA227_04020</name>
    <name evidence="4" type="ORF">J4478_00925</name>
</gene>
<evidence type="ECO:0000259" key="1">
    <source>
        <dbReference type="Pfam" id="PF00483"/>
    </source>
</evidence>
<name>A0A7J4JTN8_9ARCH</name>
<dbReference type="Proteomes" id="UP000680185">
    <property type="component" value="Unassembled WGS sequence"/>
</dbReference>
<dbReference type="AlphaFoldDB" id="A0A7J4JTN8"/>
<dbReference type="EMBL" id="DUFJ01000089">
    <property type="protein sequence ID" value="HIH33391.1"/>
    <property type="molecule type" value="Genomic_DNA"/>
</dbReference>
<reference evidence="4" key="3">
    <citation type="submission" date="2021-05" db="EMBL/GenBank/DDBJ databases">
        <title>Protein family content uncovers lineage relationships and bacterial pathway maintenance mechanisms in DPANN archaea.</title>
        <authorList>
            <person name="Castelle C.J."/>
            <person name="Meheust R."/>
            <person name="Jaffe A.L."/>
            <person name="Seitz K."/>
            <person name="Gong X."/>
            <person name="Baker B.J."/>
            <person name="Banfield J.F."/>
        </authorList>
    </citation>
    <scope>NUCLEOTIDE SEQUENCE</scope>
    <source>
        <strain evidence="4">RIFCSPLOWO2_01_FULL_43_13</strain>
    </source>
</reference>
<reference evidence="2 5" key="1">
    <citation type="journal article" date="2020" name="bioRxiv">
        <title>A rank-normalized archaeal taxonomy based on genome phylogeny resolves widespread incomplete and uneven classifications.</title>
        <authorList>
            <person name="Rinke C."/>
            <person name="Chuvochina M."/>
            <person name="Mussig A.J."/>
            <person name="Chaumeil P.-A."/>
            <person name="Waite D.W."/>
            <person name="Whitman W.B."/>
            <person name="Parks D.H."/>
            <person name="Hugenholtz P."/>
        </authorList>
    </citation>
    <scope>NUCLEOTIDE SEQUENCE</scope>
    <source>
        <strain evidence="2">UBA10191</strain>
    </source>
</reference>
<dbReference type="PANTHER" id="PTHR47183:SF2">
    <property type="entry name" value="GLUCOSE-1-PHOSPHATE CYTIDYLYLTRANSFERASE-RELATED"/>
    <property type="match status" value="1"/>
</dbReference>
<dbReference type="Pfam" id="PF00483">
    <property type="entry name" value="NTP_transferase"/>
    <property type="match status" value="1"/>
</dbReference>
<dbReference type="Gene3D" id="3.90.550.10">
    <property type="entry name" value="Spore Coat Polysaccharide Biosynthesis Protein SpsA, Chain A"/>
    <property type="match status" value="1"/>
</dbReference>
<dbReference type="PANTHER" id="PTHR47183">
    <property type="entry name" value="GLUCOSE-1-PHOSPHATE CYTIDYLYLTRANSFERASE-RELATED"/>
    <property type="match status" value="1"/>
</dbReference>